<dbReference type="PANTHER" id="PTHR37490:SF3">
    <property type="entry name" value="DUF3431 DOMAIN CONTAINING PROTEIN"/>
    <property type="match status" value="1"/>
</dbReference>
<sequence>MIASPRRLLPLLALTTVAFFFYLYYATNVQESWRGLPQAIGLGESTVEAQDNGTAADADELGEDEDDMESISVPTAWSARPDFRPGVGLPLGQNATTVLVIPRTHDEDVSWIEKHLPEVETAVYVADDPRAKLHPPKNKGHEVMVYLSWIIDNYEKLPDVALFMHSHRLAWHNNDALDLDAVEMVRRLNRNRVLREGYMNLRCHWTPGCPDWMHPGEIEDDATKREQKLLAKAWSELFPLDPIPDVLAQPCCSQFALSRDRIRSIPVQRFTAYRDWLLRSPLDDALSGRIWEYMWQFVFAGANVLCPIQHVCYCDGYGVCFGNDELYNMWIDQRMQLRDLELELNGWHEQQRAVHAAMQGGQIDELADLQVPEVGRDIFLGREIEKLRFVLRQKLEDAVQRGKDPRIRAEDCGREWHEGDGF</sequence>
<gene>
    <name evidence="2" type="ORF">K452DRAFT_287592</name>
</gene>
<dbReference type="AlphaFoldDB" id="A0A6A6BBN1"/>
<dbReference type="Pfam" id="PF11913">
    <property type="entry name" value="DUF3431"/>
    <property type="match status" value="1"/>
</dbReference>
<dbReference type="Proteomes" id="UP000799438">
    <property type="component" value="Unassembled WGS sequence"/>
</dbReference>
<reference evidence="2" key="1">
    <citation type="journal article" date="2020" name="Stud. Mycol.">
        <title>101 Dothideomycetes genomes: a test case for predicting lifestyles and emergence of pathogens.</title>
        <authorList>
            <person name="Haridas S."/>
            <person name="Albert R."/>
            <person name="Binder M."/>
            <person name="Bloem J."/>
            <person name="Labutti K."/>
            <person name="Salamov A."/>
            <person name="Andreopoulos B."/>
            <person name="Baker S."/>
            <person name="Barry K."/>
            <person name="Bills G."/>
            <person name="Bluhm B."/>
            <person name="Cannon C."/>
            <person name="Castanera R."/>
            <person name="Culley D."/>
            <person name="Daum C."/>
            <person name="Ezra D."/>
            <person name="Gonzalez J."/>
            <person name="Henrissat B."/>
            <person name="Kuo A."/>
            <person name="Liang C."/>
            <person name="Lipzen A."/>
            <person name="Lutzoni F."/>
            <person name="Magnuson J."/>
            <person name="Mondo S."/>
            <person name="Nolan M."/>
            <person name="Ohm R."/>
            <person name="Pangilinan J."/>
            <person name="Park H.-J."/>
            <person name="Ramirez L."/>
            <person name="Alfaro M."/>
            <person name="Sun H."/>
            <person name="Tritt A."/>
            <person name="Yoshinaga Y."/>
            <person name="Zwiers L.-H."/>
            <person name="Turgeon B."/>
            <person name="Goodwin S."/>
            <person name="Spatafora J."/>
            <person name="Crous P."/>
            <person name="Grigoriev I."/>
        </authorList>
    </citation>
    <scope>NUCLEOTIDE SEQUENCE</scope>
    <source>
        <strain evidence="2">CBS 121167</strain>
    </source>
</reference>
<organism evidence="2 3">
    <name type="scientific">Aplosporella prunicola CBS 121167</name>
    <dbReference type="NCBI Taxonomy" id="1176127"/>
    <lineage>
        <taxon>Eukaryota</taxon>
        <taxon>Fungi</taxon>
        <taxon>Dikarya</taxon>
        <taxon>Ascomycota</taxon>
        <taxon>Pezizomycotina</taxon>
        <taxon>Dothideomycetes</taxon>
        <taxon>Dothideomycetes incertae sedis</taxon>
        <taxon>Botryosphaeriales</taxon>
        <taxon>Aplosporellaceae</taxon>
        <taxon>Aplosporella</taxon>
    </lineage>
</organism>
<proteinExistence type="predicted"/>
<keyword evidence="3" id="KW-1185">Reference proteome</keyword>
<keyword evidence="1" id="KW-0472">Membrane</keyword>
<dbReference type="OrthoDB" id="426718at2759"/>
<name>A0A6A6BBN1_9PEZI</name>
<accession>A0A6A6BBN1</accession>
<feature type="transmembrane region" description="Helical" evidence="1">
    <location>
        <begin position="7"/>
        <end position="25"/>
    </location>
</feature>
<dbReference type="EMBL" id="ML995486">
    <property type="protein sequence ID" value="KAF2141642.1"/>
    <property type="molecule type" value="Genomic_DNA"/>
</dbReference>
<protein>
    <submittedName>
        <fullName evidence="2">Uncharacterized protein</fullName>
    </submittedName>
</protein>
<dbReference type="InterPro" id="IPR021838">
    <property type="entry name" value="DUF3431"/>
</dbReference>
<evidence type="ECO:0000313" key="2">
    <source>
        <dbReference type="EMBL" id="KAF2141642.1"/>
    </source>
</evidence>
<keyword evidence="1" id="KW-1133">Transmembrane helix</keyword>
<dbReference type="PANTHER" id="PTHR37490">
    <property type="entry name" value="EXPRESSED PROTEIN"/>
    <property type="match status" value="1"/>
</dbReference>
<evidence type="ECO:0000256" key="1">
    <source>
        <dbReference type="SAM" id="Phobius"/>
    </source>
</evidence>
<keyword evidence="1" id="KW-0812">Transmembrane</keyword>
<evidence type="ECO:0000313" key="3">
    <source>
        <dbReference type="Proteomes" id="UP000799438"/>
    </source>
</evidence>
<dbReference type="GeneID" id="54298000"/>
<dbReference type="RefSeq" id="XP_033397354.1">
    <property type="nucleotide sequence ID" value="XM_033540504.1"/>
</dbReference>